<dbReference type="RefSeq" id="WP_146920207.1">
    <property type="nucleotide sequence ID" value="NZ_CP042430.1"/>
</dbReference>
<dbReference type="KEGG" id="bsol:FSW04_13860"/>
<proteinExistence type="predicted"/>
<evidence type="ECO:0000313" key="1">
    <source>
        <dbReference type="EMBL" id="QEC48544.1"/>
    </source>
</evidence>
<dbReference type="OrthoDB" id="3881096at2"/>
<gene>
    <name evidence="1" type="ORF">FSW04_13860</name>
</gene>
<name>A0A5B8U625_9ACTN</name>
<dbReference type="Proteomes" id="UP000321805">
    <property type="component" value="Chromosome"/>
</dbReference>
<reference evidence="1 2" key="1">
    <citation type="journal article" date="2018" name="J. Microbiol.">
        <title>Baekduia soli gen. nov., sp. nov., a novel bacterium isolated from the soil of Baekdu Mountain and proposal of a novel family name, Baekduiaceae fam. nov.</title>
        <authorList>
            <person name="An D.S."/>
            <person name="Siddiqi M.Z."/>
            <person name="Kim K.H."/>
            <person name="Yu H.S."/>
            <person name="Im W.T."/>
        </authorList>
    </citation>
    <scope>NUCLEOTIDE SEQUENCE [LARGE SCALE GENOMIC DNA]</scope>
    <source>
        <strain evidence="1 2">BR7-21</strain>
    </source>
</reference>
<evidence type="ECO:0000313" key="2">
    <source>
        <dbReference type="Proteomes" id="UP000321805"/>
    </source>
</evidence>
<protein>
    <submittedName>
        <fullName evidence="1">Uncharacterized protein</fullName>
    </submittedName>
</protein>
<sequence>MVYPDRTVTVYGDQSAGQYDGADDTLVGVWDQSGSPVDAITVAGPGSDLSGLDGDGLCTYGVAGCPFGPTGYEGPKTSLVTDPALPDAAEVDFTGGLAPNATAYFSLEGALTSASLKARQGHLTGLAVTLSTRTYALGTDPANQAFEWLDISVTKADGSPAPNATLAVTRNGKTGHFTANASGQLHLLQPVRVDVSPRVDVTAQLGQDTGSASLNLYNVDDGTVCHVDGKPEKLNSLRHLLDLVGVPSIDPVFDGWIQGAGLLTQFIPARYATTLSGETFTGSGVSPLYELRIAVTDLKTNTTASFSDLFSRKKSLLDPLTGQGLPPLQQFARRMNCGSLA</sequence>
<organism evidence="1 2">
    <name type="scientific">Baekduia soli</name>
    <dbReference type="NCBI Taxonomy" id="496014"/>
    <lineage>
        <taxon>Bacteria</taxon>
        <taxon>Bacillati</taxon>
        <taxon>Actinomycetota</taxon>
        <taxon>Thermoleophilia</taxon>
        <taxon>Solirubrobacterales</taxon>
        <taxon>Baekduiaceae</taxon>
        <taxon>Baekduia</taxon>
    </lineage>
</organism>
<dbReference type="AlphaFoldDB" id="A0A5B8U625"/>
<accession>A0A5B8U625</accession>
<dbReference type="EMBL" id="CP042430">
    <property type="protein sequence ID" value="QEC48544.1"/>
    <property type="molecule type" value="Genomic_DNA"/>
</dbReference>
<keyword evidence="2" id="KW-1185">Reference proteome</keyword>